<feature type="transmembrane region" description="Helical" evidence="8">
    <location>
        <begin position="134"/>
        <end position="153"/>
    </location>
</feature>
<reference evidence="9 10" key="1">
    <citation type="submission" date="2018-03" db="EMBL/GenBank/DDBJ databases">
        <title>Genomic Encyclopedia of Archaeal and Bacterial Type Strains, Phase II (KMG-II): from individual species to whole genera.</title>
        <authorList>
            <person name="Goeker M."/>
        </authorList>
    </citation>
    <scope>NUCLEOTIDE SEQUENCE [LARGE SCALE GENOMIC DNA]</scope>
    <source>
        <strain evidence="9 10">DSM 28057</strain>
    </source>
</reference>
<feature type="transmembrane region" description="Helical" evidence="8">
    <location>
        <begin position="320"/>
        <end position="338"/>
    </location>
</feature>
<feature type="transmembrane region" description="Helical" evidence="8">
    <location>
        <begin position="292"/>
        <end position="308"/>
    </location>
</feature>
<feature type="transmembrane region" description="Helical" evidence="8">
    <location>
        <begin position="160"/>
        <end position="183"/>
    </location>
</feature>
<keyword evidence="3" id="KW-0813">Transport</keyword>
<evidence type="ECO:0000313" key="10">
    <source>
        <dbReference type="Proteomes" id="UP000240708"/>
    </source>
</evidence>
<dbReference type="Gene3D" id="1.10.3470.10">
    <property type="entry name" value="ABC transporter involved in vitamin B12 uptake, BtuC"/>
    <property type="match status" value="1"/>
</dbReference>
<dbReference type="EMBL" id="PYGF01000006">
    <property type="protein sequence ID" value="PSL03861.1"/>
    <property type="molecule type" value="Genomic_DNA"/>
</dbReference>
<keyword evidence="4" id="KW-1003">Cell membrane</keyword>
<dbReference type="Pfam" id="PF01032">
    <property type="entry name" value="FecCD"/>
    <property type="match status" value="1"/>
</dbReference>
<dbReference type="FunFam" id="1.10.3470.10:FF:000001">
    <property type="entry name" value="Vitamin B12 ABC transporter permease BtuC"/>
    <property type="match status" value="1"/>
</dbReference>
<dbReference type="PANTHER" id="PTHR30472">
    <property type="entry name" value="FERRIC ENTEROBACTIN TRANSPORT SYSTEM PERMEASE PROTEIN"/>
    <property type="match status" value="1"/>
</dbReference>
<comment type="similarity">
    <text evidence="2">Belongs to the binding-protein-dependent transport system permease family. FecCD subfamily.</text>
</comment>
<feature type="transmembrane region" description="Helical" evidence="8">
    <location>
        <begin position="107"/>
        <end position="128"/>
    </location>
</feature>
<evidence type="ECO:0000256" key="4">
    <source>
        <dbReference type="ARBA" id="ARBA00022475"/>
    </source>
</evidence>
<evidence type="ECO:0000256" key="3">
    <source>
        <dbReference type="ARBA" id="ARBA00022448"/>
    </source>
</evidence>
<feature type="transmembrane region" description="Helical" evidence="8">
    <location>
        <begin position="208"/>
        <end position="230"/>
    </location>
</feature>
<evidence type="ECO:0000256" key="5">
    <source>
        <dbReference type="ARBA" id="ARBA00022692"/>
    </source>
</evidence>
<dbReference type="AlphaFoldDB" id="A0A2P8E309"/>
<keyword evidence="7 8" id="KW-0472">Membrane</keyword>
<evidence type="ECO:0000256" key="6">
    <source>
        <dbReference type="ARBA" id="ARBA00022989"/>
    </source>
</evidence>
<dbReference type="InterPro" id="IPR000522">
    <property type="entry name" value="ABC_transptr_permease_BtuC"/>
</dbReference>
<dbReference type="GO" id="GO:0022857">
    <property type="term" value="F:transmembrane transporter activity"/>
    <property type="evidence" value="ECO:0007669"/>
    <property type="project" value="InterPro"/>
</dbReference>
<evidence type="ECO:0000313" key="9">
    <source>
        <dbReference type="EMBL" id="PSL03861.1"/>
    </source>
</evidence>
<dbReference type="CDD" id="cd06550">
    <property type="entry name" value="TM_ABC_iron-siderophores_like"/>
    <property type="match status" value="1"/>
</dbReference>
<dbReference type="GO" id="GO:0005886">
    <property type="term" value="C:plasma membrane"/>
    <property type="evidence" value="ECO:0007669"/>
    <property type="project" value="UniProtKB-SubCell"/>
</dbReference>
<sequence>MLKVIAPKKNNKRKKLLLFLLVLMVVLTSLISLSIGPYDLSVREVFQAIFQIKSQQFSDFEREKLARLIVWEIRMPRIILAALVGTALSISGNIFQSCFRNPLVEPYILGVSSGAAFGASMAIVFPAIFYSIPISAFLFAGLTVLLTLSLGVIRGQIQTLSLILAGVVIGSFFSSLVSILKYISNDSALREIVFWLLGGFYHSGWNEIYLLAPIIIPVSGFVWFLAWKLNIISIGDEEAKSLGVDPKKNKVILILCATVLTSLSVAYVGIIAWVGLMVPHAARMIIGPDNRFVIPLSALIGTLFLLFCDTLARNIVTGEIPIGILTSILGAPYLIYLLRTKIV</sequence>
<gene>
    <name evidence="9" type="ORF">CLV48_106101</name>
</gene>
<dbReference type="RefSeq" id="WP_106567537.1">
    <property type="nucleotide sequence ID" value="NZ_JAUVYL010000067.1"/>
</dbReference>
<dbReference type="OrthoDB" id="9811721at2"/>
<evidence type="ECO:0000256" key="8">
    <source>
        <dbReference type="SAM" id="Phobius"/>
    </source>
</evidence>
<dbReference type="Proteomes" id="UP000240708">
    <property type="component" value="Unassembled WGS sequence"/>
</dbReference>
<comment type="caution">
    <text evidence="9">The sequence shown here is derived from an EMBL/GenBank/DDBJ whole genome shotgun (WGS) entry which is preliminary data.</text>
</comment>
<dbReference type="InterPro" id="IPR037294">
    <property type="entry name" value="ABC_BtuC-like"/>
</dbReference>
<evidence type="ECO:0000256" key="7">
    <source>
        <dbReference type="ARBA" id="ARBA00023136"/>
    </source>
</evidence>
<evidence type="ECO:0000256" key="2">
    <source>
        <dbReference type="ARBA" id="ARBA00007935"/>
    </source>
</evidence>
<evidence type="ECO:0000256" key="1">
    <source>
        <dbReference type="ARBA" id="ARBA00004651"/>
    </source>
</evidence>
<feature type="transmembrane region" description="Helical" evidence="8">
    <location>
        <begin position="78"/>
        <end position="95"/>
    </location>
</feature>
<keyword evidence="5 8" id="KW-0812">Transmembrane</keyword>
<keyword evidence="10" id="KW-1185">Reference proteome</keyword>
<protein>
    <submittedName>
        <fullName evidence="9">Iron complex transport system permease protein</fullName>
    </submittedName>
</protein>
<keyword evidence="6 8" id="KW-1133">Transmembrane helix</keyword>
<organism evidence="9 10">
    <name type="scientific">Cecembia rubra</name>
    <dbReference type="NCBI Taxonomy" id="1485585"/>
    <lineage>
        <taxon>Bacteria</taxon>
        <taxon>Pseudomonadati</taxon>
        <taxon>Bacteroidota</taxon>
        <taxon>Cytophagia</taxon>
        <taxon>Cytophagales</taxon>
        <taxon>Cyclobacteriaceae</taxon>
        <taxon>Cecembia</taxon>
    </lineage>
</organism>
<proteinExistence type="inferred from homology"/>
<comment type="subcellular location">
    <subcellularLocation>
        <location evidence="1">Cell membrane</location>
        <topology evidence="1">Multi-pass membrane protein</topology>
    </subcellularLocation>
</comment>
<dbReference type="PANTHER" id="PTHR30472:SF70">
    <property type="entry name" value="MOLYBDATE IMPORT SYSTEM PERMEASE PROTEIN MOLB"/>
    <property type="match status" value="1"/>
</dbReference>
<dbReference type="SUPFAM" id="SSF81345">
    <property type="entry name" value="ABC transporter involved in vitamin B12 uptake, BtuC"/>
    <property type="match status" value="1"/>
</dbReference>
<feature type="transmembrane region" description="Helical" evidence="8">
    <location>
        <begin position="251"/>
        <end position="272"/>
    </location>
</feature>
<dbReference type="GO" id="GO:0033214">
    <property type="term" value="P:siderophore-iron import into cell"/>
    <property type="evidence" value="ECO:0007669"/>
    <property type="project" value="TreeGrafter"/>
</dbReference>
<accession>A0A2P8E309</accession>
<name>A0A2P8E309_9BACT</name>